<dbReference type="CDD" id="cd05013">
    <property type="entry name" value="SIS_RpiR"/>
    <property type="match status" value="1"/>
</dbReference>
<dbReference type="InterPro" id="IPR000281">
    <property type="entry name" value="HTH_RpiR"/>
</dbReference>
<name>A0A0R1N056_9LACO</name>
<keyword evidence="1" id="KW-0805">Transcription regulation</keyword>
<dbReference type="AlphaFoldDB" id="A0A0R1N056"/>
<evidence type="ECO:0000256" key="2">
    <source>
        <dbReference type="ARBA" id="ARBA00023125"/>
    </source>
</evidence>
<dbReference type="SUPFAM" id="SSF53697">
    <property type="entry name" value="SIS domain"/>
    <property type="match status" value="1"/>
</dbReference>
<evidence type="ECO:0000313" key="7">
    <source>
        <dbReference type="Proteomes" id="UP000051330"/>
    </source>
</evidence>
<dbReference type="RefSeq" id="WP_057821708.1">
    <property type="nucleotide sequence ID" value="NZ_AZEC01000013.1"/>
</dbReference>
<dbReference type="InterPro" id="IPR036388">
    <property type="entry name" value="WH-like_DNA-bd_sf"/>
</dbReference>
<dbReference type="GO" id="GO:0003700">
    <property type="term" value="F:DNA-binding transcription factor activity"/>
    <property type="evidence" value="ECO:0007669"/>
    <property type="project" value="InterPro"/>
</dbReference>
<dbReference type="GO" id="GO:0003677">
    <property type="term" value="F:DNA binding"/>
    <property type="evidence" value="ECO:0007669"/>
    <property type="project" value="UniProtKB-KW"/>
</dbReference>
<evidence type="ECO:0000256" key="3">
    <source>
        <dbReference type="ARBA" id="ARBA00023163"/>
    </source>
</evidence>
<dbReference type="PATRIC" id="fig|1423792.3.peg.784"/>
<organism evidence="6 7">
    <name type="scientific">Schleiferilactobacillus perolens DSM 12744</name>
    <dbReference type="NCBI Taxonomy" id="1423792"/>
    <lineage>
        <taxon>Bacteria</taxon>
        <taxon>Bacillati</taxon>
        <taxon>Bacillota</taxon>
        <taxon>Bacilli</taxon>
        <taxon>Lactobacillales</taxon>
        <taxon>Lactobacillaceae</taxon>
        <taxon>Schleiferilactobacillus</taxon>
    </lineage>
</organism>
<reference evidence="6 7" key="1">
    <citation type="journal article" date="2015" name="Genome Announc.">
        <title>Expanding the biotechnology potential of lactobacilli through comparative genomics of 213 strains and associated genera.</title>
        <authorList>
            <person name="Sun Z."/>
            <person name="Harris H.M."/>
            <person name="McCann A."/>
            <person name="Guo C."/>
            <person name="Argimon S."/>
            <person name="Zhang W."/>
            <person name="Yang X."/>
            <person name="Jeffery I.B."/>
            <person name="Cooney J.C."/>
            <person name="Kagawa T.F."/>
            <person name="Liu W."/>
            <person name="Song Y."/>
            <person name="Salvetti E."/>
            <person name="Wrobel A."/>
            <person name="Rasinkangas P."/>
            <person name="Parkhill J."/>
            <person name="Rea M.C."/>
            <person name="O'Sullivan O."/>
            <person name="Ritari J."/>
            <person name="Douillard F.P."/>
            <person name="Paul Ross R."/>
            <person name="Yang R."/>
            <person name="Briner A.E."/>
            <person name="Felis G.E."/>
            <person name="de Vos W.M."/>
            <person name="Barrangou R."/>
            <person name="Klaenhammer T.R."/>
            <person name="Caufield P.W."/>
            <person name="Cui Y."/>
            <person name="Zhang H."/>
            <person name="O'Toole P.W."/>
        </authorList>
    </citation>
    <scope>NUCLEOTIDE SEQUENCE [LARGE SCALE GENOMIC DNA]</scope>
    <source>
        <strain evidence="6 7">DSM 12744</strain>
    </source>
</reference>
<dbReference type="Pfam" id="PF01418">
    <property type="entry name" value="HTH_6"/>
    <property type="match status" value="1"/>
</dbReference>
<dbReference type="OrthoDB" id="3684496at2"/>
<dbReference type="Gene3D" id="3.40.50.10490">
    <property type="entry name" value="Glucose-6-phosphate isomerase like protein, domain 1"/>
    <property type="match status" value="1"/>
</dbReference>
<dbReference type="GO" id="GO:1901135">
    <property type="term" value="P:carbohydrate derivative metabolic process"/>
    <property type="evidence" value="ECO:0007669"/>
    <property type="project" value="InterPro"/>
</dbReference>
<evidence type="ECO:0000259" key="5">
    <source>
        <dbReference type="PROSITE" id="PS51464"/>
    </source>
</evidence>
<dbReference type="PROSITE" id="PS51071">
    <property type="entry name" value="HTH_RPIR"/>
    <property type="match status" value="1"/>
</dbReference>
<dbReference type="EMBL" id="AZEC01000013">
    <property type="protein sequence ID" value="KRL11045.1"/>
    <property type="molecule type" value="Genomic_DNA"/>
</dbReference>
<evidence type="ECO:0000259" key="4">
    <source>
        <dbReference type="PROSITE" id="PS51071"/>
    </source>
</evidence>
<feature type="domain" description="HTH rpiR-type" evidence="4">
    <location>
        <begin position="3"/>
        <end position="79"/>
    </location>
</feature>
<keyword evidence="7" id="KW-1185">Reference proteome</keyword>
<dbReference type="Gene3D" id="1.10.10.10">
    <property type="entry name" value="Winged helix-like DNA-binding domain superfamily/Winged helix DNA-binding domain"/>
    <property type="match status" value="1"/>
</dbReference>
<evidence type="ECO:0000256" key="1">
    <source>
        <dbReference type="ARBA" id="ARBA00023015"/>
    </source>
</evidence>
<dbReference type="InterPro" id="IPR046348">
    <property type="entry name" value="SIS_dom_sf"/>
</dbReference>
<dbReference type="PROSITE" id="PS51464">
    <property type="entry name" value="SIS"/>
    <property type="match status" value="1"/>
</dbReference>
<comment type="caution">
    <text evidence="6">The sequence shown here is derived from an EMBL/GenBank/DDBJ whole genome shotgun (WGS) entry which is preliminary data.</text>
</comment>
<keyword evidence="2" id="KW-0238">DNA-binding</keyword>
<dbReference type="InterPro" id="IPR047640">
    <property type="entry name" value="RpiR-like"/>
</dbReference>
<dbReference type="GO" id="GO:0097367">
    <property type="term" value="F:carbohydrate derivative binding"/>
    <property type="evidence" value="ECO:0007669"/>
    <property type="project" value="InterPro"/>
</dbReference>
<sequence>MHDNIIDVLYSKQPQMSVTDRKITAVILADPAVPVNMTISELAKAATVSDASVSRFCRNLGLAGFHELKIELAKVAENQDSYYRSIDPHDLQKSLQAITDNKVAEITGTLKHTAAATIDSILGVLAAASMIQVAAEGDTFPVAADAVYKFNQLGILAVADQSWETAIGQTMNLPVGAVLLVISNSGETRNLLKQIAVAKEKGIAIIALTNRSDSPIALQADWYIMTAVRQKILQSEYFFSRVAAMSAIEALFLLLLARNKNYLQHIKQHEALVATTKV</sequence>
<protein>
    <submittedName>
        <fullName evidence="6">Transcriptional regulator</fullName>
    </submittedName>
</protein>
<proteinExistence type="predicted"/>
<dbReference type="InterPro" id="IPR001347">
    <property type="entry name" value="SIS_dom"/>
</dbReference>
<dbReference type="PANTHER" id="PTHR30514:SF1">
    <property type="entry name" value="HTH-TYPE TRANSCRIPTIONAL REGULATOR HEXR-RELATED"/>
    <property type="match status" value="1"/>
</dbReference>
<evidence type="ECO:0000313" key="6">
    <source>
        <dbReference type="EMBL" id="KRL11045.1"/>
    </source>
</evidence>
<dbReference type="STRING" id="1423792.FD09_GL000768"/>
<dbReference type="Pfam" id="PF01380">
    <property type="entry name" value="SIS"/>
    <property type="match status" value="1"/>
</dbReference>
<accession>A0A0R1N056</accession>
<dbReference type="PANTHER" id="PTHR30514">
    <property type="entry name" value="GLUCOKINASE"/>
    <property type="match status" value="1"/>
</dbReference>
<gene>
    <name evidence="6" type="ORF">FD09_GL000768</name>
</gene>
<dbReference type="InterPro" id="IPR009057">
    <property type="entry name" value="Homeodomain-like_sf"/>
</dbReference>
<dbReference type="Proteomes" id="UP000051330">
    <property type="component" value="Unassembled WGS sequence"/>
</dbReference>
<dbReference type="SUPFAM" id="SSF46689">
    <property type="entry name" value="Homeodomain-like"/>
    <property type="match status" value="1"/>
</dbReference>
<keyword evidence="3" id="KW-0804">Transcription</keyword>
<dbReference type="InterPro" id="IPR035472">
    <property type="entry name" value="RpiR-like_SIS"/>
</dbReference>
<feature type="domain" description="SIS" evidence="5">
    <location>
        <begin position="121"/>
        <end position="261"/>
    </location>
</feature>